<comment type="caution">
    <text evidence="1">The sequence shown here is derived from an EMBL/GenBank/DDBJ whole genome shotgun (WGS) entry which is preliminary data.</text>
</comment>
<name>A0AB36SB28_9ENTE</name>
<evidence type="ECO:0000313" key="1">
    <source>
        <dbReference type="EMBL" id="PEH46108.1"/>
    </source>
</evidence>
<gene>
    <name evidence="1" type="ORF">CRM96_14485</name>
</gene>
<reference evidence="1 2" key="1">
    <citation type="submission" date="2017-09" db="EMBL/GenBank/DDBJ databases">
        <title>FDA dAtabase for Regulatory Grade micrObial Sequences (FDA-ARGOS): Supporting development and validation of Infectious Disease Dx tests.</title>
        <authorList>
            <person name="Minogue T."/>
            <person name="Wolcott M."/>
            <person name="Wasieloski L."/>
            <person name="Aguilar W."/>
            <person name="Moore D."/>
            <person name="Tallon L.J."/>
            <person name="Sadzewicz L."/>
            <person name="Ott S."/>
            <person name="Zhao X."/>
            <person name="Nagaraj S."/>
            <person name="Vavikolanu K."/>
            <person name="Aluvathingal J."/>
            <person name="Nadendla S."/>
            <person name="Sichtig H."/>
        </authorList>
    </citation>
    <scope>NUCLEOTIDE SEQUENCE [LARGE SCALE GENOMIC DNA]</scope>
    <source>
        <strain evidence="1 2">FDAARGOS_396</strain>
    </source>
</reference>
<dbReference type="RefSeq" id="WP_016177166.1">
    <property type="nucleotide sequence ID" value="NZ_PDEB01000004.1"/>
</dbReference>
<dbReference type="AlphaFoldDB" id="A0AB36SB28"/>
<protein>
    <submittedName>
        <fullName evidence="1">Uncharacterized protein</fullName>
    </submittedName>
</protein>
<proteinExistence type="predicted"/>
<evidence type="ECO:0000313" key="2">
    <source>
        <dbReference type="Proteomes" id="UP000220669"/>
    </source>
</evidence>
<accession>A0AB36SB28</accession>
<dbReference type="EMBL" id="PDEB01000004">
    <property type="protein sequence ID" value="PEH46108.1"/>
    <property type="molecule type" value="Genomic_DNA"/>
</dbReference>
<sequence length="164" mass="19551">MMRVYKTVRLAYETKLWLDQLIIYREKQLQQEMKKGIISELEAKMQSQYGDILDGISFNIVMKVSSGSVLEQAYRYCEAQEFSDEEWSEIERRMIREIKNCDFQSETTVTPRLYLDENILDGLEQYRYKFKINEKGKSLPRLSYIIKLVVFAFLDKLKKTGEIE</sequence>
<dbReference type="Proteomes" id="UP000220669">
    <property type="component" value="Unassembled WGS sequence"/>
</dbReference>
<organism evidence="1 2">
    <name type="scientific">Enterococcus durans</name>
    <dbReference type="NCBI Taxonomy" id="53345"/>
    <lineage>
        <taxon>Bacteria</taxon>
        <taxon>Bacillati</taxon>
        <taxon>Bacillota</taxon>
        <taxon>Bacilli</taxon>
        <taxon>Lactobacillales</taxon>
        <taxon>Enterococcaceae</taxon>
        <taxon>Enterococcus</taxon>
    </lineage>
</organism>